<dbReference type="SUPFAM" id="SSF56281">
    <property type="entry name" value="Metallo-hydrolase/oxidoreductase"/>
    <property type="match status" value="1"/>
</dbReference>
<dbReference type="Gene3D" id="3.60.15.10">
    <property type="entry name" value="Ribonuclease Z/Hydroxyacylglutathione hydrolase-like"/>
    <property type="match status" value="1"/>
</dbReference>
<dbReference type="Proteomes" id="UP000050996">
    <property type="component" value="Unassembled WGS sequence"/>
</dbReference>
<proteinExistence type="predicted"/>
<reference evidence="2 3" key="1">
    <citation type="submission" date="2015-09" db="EMBL/GenBank/DDBJ databases">
        <title>Genome sequencing project for genomic taxonomy and phylogenomics of Bacillus-like bacteria.</title>
        <authorList>
            <person name="Liu B."/>
            <person name="Wang J."/>
            <person name="Zhu Y."/>
            <person name="Liu G."/>
            <person name="Chen Q."/>
            <person name="Chen Z."/>
            <person name="Lan J."/>
            <person name="Che J."/>
            <person name="Ge C."/>
            <person name="Shi H."/>
            <person name="Pan Z."/>
            <person name="Liu X."/>
        </authorList>
    </citation>
    <scope>NUCLEOTIDE SEQUENCE [LARGE SCALE GENOMIC DNA]</scope>
    <source>
        <strain evidence="2 3">FJAT-18043</strain>
    </source>
</reference>
<gene>
    <name evidence="2" type="ORF">AN957_15600</name>
</gene>
<evidence type="ECO:0000313" key="3">
    <source>
        <dbReference type="Proteomes" id="UP000050996"/>
    </source>
</evidence>
<dbReference type="PANTHER" id="PTHR42951:SF4">
    <property type="entry name" value="ACYL-COENZYME A THIOESTERASE MBLAC2"/>
    <property type="match status" value="1"/>
</dbReference>
<accession>A0A0Q3QNX8</accession>
<dbReference type="SMART" id="SM00849">
    <property type="entry name" value="Lactamase_B"/>
    <property type="match status" value="1"/>
</dbReference>
<protein>
    <submittedName>
        <fullName evidence="2">Zn-dependent hydrolase</fullName>
    </submittedName>
</protein>
<organism evidence="2 3">
    <name type="scientific">Cytobacillus solani</name>
    <dbReference type="NCBI Taxonomy" id="1637975"/>
    <lineage>
        <taxon>Bacteria</taxon>
        <taxon>Bacillati</taxon>
        <taxon>Bacillota</taxon>
        <taxon>Bacilli</taxon>
        <taxon>Bacillales</taxon>
        <taxon>Bacillaceae</taxon>
        <taxon>Cytobacillus</taxon>
    </lineage>
</organism>
<dbReference type="STRING" id="1637975.AN957_15600"/>
<dbReference type="Pfam" id="PF00753">
    <property type="entry name" value="Lactamase_B"/>
    <property type="match status" value="1"/>
</dbReference>
<dbReference type="RefSeq" id="WP_056684995.1">
    <property type="nucleotide sequence ID" value="NZ_LJIX01000006.1"/>
</dbReference>
<dbReference type="InterPro" id="IPR036866">
    <property type="entry name" value="RibonucZ/Hydroxyglut_hydro"/>
</dbReference>
<dbReference type="InterPro" id="IPR001279">
    <property type="entry name" value="Metallo-B-lactamas"/>
</dbReference>
<comment type="caution">
    <text evidence="2">The sequence shown here is derived from an EMBL/GenBank/DDBJ whole genome shotgun (WGS) entry which is preliminary data.</text>
</comment>
<name>A0A0Q3QNX8_9BACI</name>
<dbReference type="PATRIC" id="fig|1637975.4.peg.3021"/>
<evidence type="ECO:0000259" key="1">
    <source>
        <dbReference type="SMART" id="SM00849"/>
    </source>
</evidence>
<dbReference type="PANTHER" id="PTHR42951">
    <property type="entry name" value="METALLO-BETA-LACTAMASE DOMAIN-CONTAINING"/>
    <property type="match status" value="1"/>
</dbReference>
<sequence length="285" mass="32768">MQTFEKISDRFWYQTPVSKTDRPILGVVIGDKRSLMIDAGNSEDHAKYFLSELEKNNIPVPSIVVLTHWHWDHTFGLSGLDMISVSSRRTKAELEKLVTFEWTDAALDERVQSGVEIEFCANAIKEEYGRERNITITLPEITFETKMEIDLGGVTCQLQHVGGDHAQDSVIVYVKEEKILFLADAIYANLYSSKRNHTVKSTLQLLDMIDQFDAETYILSHWKPVSKQEYQQEANLLRGIARLTEQFAGRKEEIVSAYQAHIKRDLNEDELETIEYFINGFELEG</sequence>
<feature type="domain" description="Metallo-beta-lactamase" evidence="1">
    <location>
        <begin position="23"/>
        <end position="221"/>
    </location>
</feature>
<dbReference type="EMBL" id="LJIX01000006">
    <property type="protein sequence ID" value="KQL19849.1"/>
    <property type="molecule type" value="Genomic_DNA"/>
</dbReference>
<dbReference type="InterPro" id="IPR050855">
    <property type="entry name" value="NDM-1-like"/>
</dbReference>
<dbReference type="GO" id="GO:0016787">
    <property type="term" value="F:hydrolase activity"/>
    <property type="evidence" value="ECO:0007669"/>
    <property type="project" value="UniProtKB-KW"/>
</dbReference>
<keyword evidence="2" id="KW-0378">Hydrolase</keyword>
<evidence type="ECO:0000313" key="2">
    <source>
        <dbReference type="EMBL" id="KQL19849.1"/>
    </source>
</evidence>
<dbReference type="AlphaFoldDB" id="A0A0Q3QNX8"/>
<keyword evidence="3" id="KW-1185">Reference proteome</keyword>